<evidence type="ECO:0000256" key="1">
    <source>
        <dbReference type="ARBA" id="ARBA00023015"/>
    </source>
</evidence>
<dbReference type="EMBL" id="JAGSND010000017">
    <property type="protein sequence ID" value="MBR0599817.1"/>
    <property type="molecule type" value="Genomic_DNA"/>
</dbReference>
<evidence type="ECO:0000256" key="3">
    <source>
        <dbReference type="ARBA" id="ARBA00023163"/>
    </source>
</evidence>
<dbReference type="RefSeq" id="WP_227019950.1">
    <property type="nucleotide sequence ID" value="NZ_JAGSND010000017.1"/>
</dbReference>
<comment type="caution">
    <text evidence="5">The sequence shown here is derived from an EMBL/GenBank/DDBJ whole genome shotgun (WGS) entry which is preliminary data.</text>
</comment>
<dbReference type="PANTHER" id="PTHR43280">
    <property type="entry name" value="ARAC-FAMILY TRANSCRIPTIONAL REGULATOR"/>
    <property type="match status" value="1"/>
</dbReference>
<dbReference type="SUPFAM" id="SSF46689">
    <property type="entry name" value="Homeodomain-like"/>
    <property type="match status" value="2"/>
</dbReference>
<organism evidence="5 6">
    <name type="scientific">Sinanaerobacter chloroacetimidivorans</name>
    <dbReference type="NCBI Taxonomy" id="2818044"/>
    <lineage>
        <taxon>Bacteria</taxon>
        <taxon>Bacillati</taxon>
        <taxon>Bacillota</taxon>
        <taxon>Clostridia</taxon>
        <taxon>Peptostreptococcales</taxon>
        <taxon>Anaerovoracaceae</taxon>
        <taxon>Sinanaerobacter</taxon>
    </lineage>
</organism>
<dbReference type="Gene3D" id="1.10.10.60">
    <property type="entry name" value="Homeodomain-like"/>
    <property type="match status" value="2"/>
</dbReference>
<evidence type="ECO:0000313" key="6">
    <source>
        <dbReference type="Proteomes" id="UP000675664"/>
    </source>
</evidence>
<reference evidence="5" key="2">
    <citation type="submission" date="2021-04" db="EMBL/GenBank/DDBJ databases">
        <authorList>
            <person name="Liu J."/>
        </authorList>
    </citation>
    <scope>NUCLEOTIDE SEQUENCE</scope>
    <source>
        <strain evidence="5">BAD-6</strain>
    </source>
</reference>
<reference evidence="5" key="1">
    <citation type="submission" date="2021-04" db="EMBL/GenBank/DDBJ databases">
        <title>Sinoanaerobacter chloroacetimidivorans sp. nov., an obligate anaerobic bacterium isolated from anaerobic sludge.</title>
        <authorList>
            <person name="Bao Y."/>
        </authorList>
    </citation>
    <scope>NUCLEOTIDE SEQUENCE</scope>
    <source>
        <strain evidence="5">BAD-6</strain>
    </source>
</reference>
<accession>A0A8J7W2R0</accession>
<dbReference type="PANTHER" id="PTHR43280:SF34">
    <property type="entry name" value="ARAC-FAMILY TRANSCRIPTIONAL REGULATOR"/>
    <property type="match status" value="1"/>
</dbReference>
<dbReference type="SMART" id="SM00342">
    <property type="entry name" value="HTH_ARAC"/>
    <property type="match status" value="1"/>
</dbReference>
<dbReference type="InterPro" id="IPR018060">
    <property type="entry name" value="HTH_AraC"/>
</dbReference>
<dbReference type="AlphaFoldDB" id="A0A8J7W2R0"/>
<name>A0A8J7W2R0_9FIRM</name>
<dbReference type="Pfam" id="PF12833">
    <property type="entry name" value="HTH_18"/>
    <property type="match status" value="1"/>
</dbReference>
<protein>
    <submittedName>
        <fullName evidence="5">Helix-turn-helix transcriptional regulator</fullName>
    </submittedName>
</protein>
<dbReference type="InterPro" id="IPR009057">
    <property type="entry name" value="Homeodomain-like_sf"/>
</dbReference>
<keyword evidence="2" id="KW-0238">DNA-binding</keyword>
<evidence type="ECO:0000313" key="5">
    <source>
        <dbReference type="EMBL" id="MBR0599817.1"/>
    </source>
</evidence>
<dbReference type="Proteomes" id="UP000675664">
    <property type="component" value="Unassembled WGS sequence"/>
</dbReference>
<evidence type="ECO:0000259" key="4">
    <source>
        <dbReference type="PROSITE" id="PS01124"/>
    </source>
</evidence>
<proteinExistence type="predicted"/>
<keyword evidence="6" id="KW-1185">Reference proteome</keyword>
<evidence type="ECO:0000256" key="2">
    <source>
        <dbReference type="ARBA" id="ARBA00023125"/>
    </source>
</evidence>
<dbReference type="GO" id="GO:0043565">
    <property type="term" value="F:sequence-specific DNA binding"/>
    <property type="evidence" value="ECO:0007669"/>
    <property type="project" value="InterPro"/>
</dbReference>
<gene>
    <name evidence="5" type="ORF">KCX82_18190</name>
</gene>
<sequence length="265" mass="30696">MDDQFTIRNDIATLPIHNVVASHDDVFTKLIEALPYPVQVFSPDGTLIMVNPAFVKEVHIADPSGLIGRYNILQEPTAEEYGALQNIKDAFAGIPSYAVDFMVPVHEIKKRFHIPAEEAGAYYMDVSTIPLLDKNENVICVVNIFNTRRKPIERSEIERAKDYIEVHWVSEFHVKDVAEAVFLSSSYFSRMFKRHTGKTPHEYYMNIKIERMKEKLLDRNLSVEEAFAACGIRYHSHYVSWFKKETGFSPKEYRKRAFKNTTERL</sequence>
<dbReference type="Gene3D" id="3.30.450.20">
    <property type="entry name" value="PAS domain"/>
    <property type="match status" value="1"/>
</dbReference>
<dbReference type="PROSITE" id="PS01124">
    <property type="entry name" value="HTH_ARAC_FAMILY_2"/>
    <property type="match status" value="1"/>
</dbReference>
<keyword evidence="1" id="KW-0805">Transcription regulation</keyword>
<keyword evidence="3" id="KW-0804">Transcription</keyword>
<feature type="domain" description="HTH araC/xylS-type" evidence="4">
    <location>
        <begin position="158"/>
        <end position="256"/>
    </location>
</feature>
<dbReference type="GO" id="GO:0003700">
    <property type="term" value="F:DNA-binding transcription factor activity"/>
    <property type="evidence" value="ECO:0007669"/>
    <property type="project" value="InterPro"/>
</dbReference>